<dbReference type="RefSeq" id="XP_033450547.1">
    <property type="nucleotide sequence ID" value="XM_033591853.1"/>
</dbReference>
<accession>A0A6A5RRP5</accession>
<gene>
    <name evidence="3" type="ORF">M421DRAFT_418617</name>
</gene>
<sequence length="238" mass="27511">MAPAAPDNVRAQIQFPGTPLLGWYERLDNSYRVRERREAHEFFKTGRVFAMLWAESASATMIRGGTENTAVTIGRFQEEVYSQIRRFVVVKVNRQRHFIYACAISTYGKRGTLKRGCNASEHTAVYLEGSNPYTLQGEWERGMTKDPIMITPTNPQEFMEPTSRLRCGRIYSIEWNVKVKDIGMVATHDRTKLLQYFSEEQENGFDVDDPESSPYQGYSHTTMPNCYQQQNSYHRHGQ</sequence>
<evidence type="ECO:0000259" key="2">
    <source>
        <dbReference type="Pfam" id="PF20233"/>
    </source>
</evidence>
<feature type="region of interest" description="Disordered" evidence="1">
    <location>
        <begin position="203"/>
        <end position="224"/>
    </location>
</feature>
<protein>
    <recommendedName>
        <fullName evidence="2">DUF6590 domain-containing protein</fullName>
    </recommendedName>
</protein>
<dbReference type="GeneID" id="54349521"/>
<evidence type="ECO:0000256" key="1">
    <source>
        <dbReference type="SAM" id="MobiDB-lite"/>
    </source>
</evidence>
<dbReference type="InterPro" id="IPR046497">
    <property type="entry name" value="DUF6590"/>
</dbReference>
<dbReference type="Proteomes" id="UP000800082">
    <property type="component" value="Unassembled WGS sequence"/>
</dbReference>
<feature type="compositionally biased region" description="Polar residues" evidence="1">
    <location>
        <begin position="213"/>
        <end position="224"/>
    </location>
</feature>
<keyword evidence="4" id="KW-1185">Reference proteome</keyword>
<dbReference type="Pfam" id="PF20233">
    <property type="entry name" value="DUF6590"/>
    <property type="match status" value="1"/>
</dbReference>
<feature type="domain" description="DUF6590" evidence="2">
    <location>
        <begin position="41"/>
        <end position="194"/>
    </location>
</feature>
<dbReference type="PANTHER" id="PTHR35391:SF5">
    <property type="entry name" value="DUF6590 DOMAIN-CONTAINING PROTEIN"/>
    <property type="match status" value="1"/>
</dbReference>
<evidence type="ECO:0000313" key="4">
    <source>
        <dbReference type="Proteomes" id="UP000800082"/>
    </source>
</evidence>
<dbReference type="OrthoDB" id="3559580at2759"/>
<reference evidence="3" key="1">
    <citation type="journal article" date="2020" name="Stud. Mycol.">
        <title>101 Dothideomycetes genomes: a test case for predicting lifestyles and emergence of pathogens.</title>
        <authorList>
            <person name="Haridas S."/>
            <person name="Albert R."/>
            <person name="Binder M."/>
            <person name="Bloem J."/>
            <person name="Labutti K."/>
            <person name="Salamov A."/>
            <person name="Andreopoulos B."/>
            <person name="Baker S."/>
            <person name="Barry K."/>
            <person name="Bills G."/>
            <person name="Bluhm B."/>
            <person name="Cannon C."/>
            <person name="Castanera R."/>
            <person name="Culley D."/>
            <person name="Daum C."/>
            <person name="Ezra D."/>
            <person name="Gonzalez J."/>
            <person name="Henrissat B."/>
            <person name="Kuo A."/>
            <person name="Liang C."/>
            <person name="Lipzen A."/>
            <person name="Lutzoni F."/>
            <person name="Magnuson J."/>
            <person name="Mondo S."/>
            <person name="Nolan M."/>
            <person name="Ohm R."/>
            <person name="Pangilinan J."/>
            <person name="Park H.-J."/>
            <person name="Ramirez L."/>
            <person name="Alfaro M."/>
            <person name="Sun H."/>
            <person name="Tritt A."/>
            <person name="Yoshinaga Y."/>
            <person name="Zwiers L.-H."/>
            <person name="Turgeon B."/>
            <person name="Goodwin S."/>
            <person name="Spatafora J."/>
            <person name="Crous P."/>
            <person name="Grigoriev I."/>
        </authorList>
    </citation>
    <scope>NUCLEOTIDE SEQUENCE</scope>
    <source>
        <strain evidence="3">CBS 183.55</strain>
    </source>
</reference>
<dbReference type="AlphaFoldDB" id="A0A6A5RRP5"/>
<name>A0A6A5RRP5_9PLEO</name>
<organism evidence="3 4">
    <name type="scientific">Didymella exigua CBS 183.55</name>
    <dbReference type="NCBI Taxonomy" id="1150837"/>
    <lineage>
        <taxon>Eukaryota</taxon>
        <taxon>Fungi</taxon>
        <taxon>Dikarya</taxon>
        <taxon>Ascomycota</taxon>
        <taxon>Pezizomycotina</taxon>
        <taxon>Dothideomycetes</taxon>
        <taxon>Pleosporomycetidae</taxon>
        <taxon>Pleosporales</taxon>
        <taxon>Pleosporineae</taxon>
        <taxon>Didymellaceae</taxon>
        <taxon>Didymella</taxon>
    </lineage>
</organism>
<dbReference type="PANTHER" id="PTHR35391">
    <property type="entry name" value="C2H2-TYPE DOMAIN-CONTAINING PROTEIN-RELATED"/>
    <property type="match status" value="1"/>
</dbReference>
<proteinExistence type="predicted"/>
<evidence type="ECO:0000313" key="3">
    <source>
        <dbReference type="EMBL" id="KAF1930299.1"/>
    </source>
</evidence>
<dbReference type="EMBL" id="ML978963">
    <property type="protein sequence ID" value="KAF1930299.1"/>
    <property type="molecule type" value="Genomic_DNA"/>
</dbReference>